<feature type="compositionally biased region" description="Basic residues" evidence="1">
    <location>
        <begin position="27"/>
        <end position="38"/>
    </location>
</feature>
<feature type="compositionally biased region" description="Basic and acidic residues" evidence="1">
    <location>
        <begin position="15"/>
        <end position="26"/>
    </location>
</feature>
<evidence type="ECO:0000313" key="2">
    <source>
        <dbReference type="EMBL" id="LAA25270.1"/>
    </source>
</evidence>
<reference evidence="2" key="1">
    <citation type="submission" date="2017-07" db="EMBL/GenBank/DDBJ databases">
        <authorList>
            <person name="Mikheyev A."/>
            <person name="Grau M."/>
        </authorList>
    </citation>
    <scope>NUCLEOTIDE SEQUENCE</scope>
    <source>
        <tissue evidence="2">Venom_gland</tissue>
    </source>
</reference>
<feature type="region of interest" description="Disordered" evidence="1">
    <location>
        <begin position="1"/>
        <end position="50"/>
    </location>
</feature>
<dbReference type="EMBL" id="IACI01056745">
    <property type="protein sequence ID" value="LAA25270.1"/>
    <property type="molecule type" value="Transcribed_RNA"/>
</dbReference>
<sequence>MSHRTEVGRQGENGDETRKRREENKIKTKCNGKGGKKRGGGEERVENKREKEKVMSAQALLPFRSGGIYTACQELNFLYILTTLHLWFVFRGWRNVDGDHVVAWRHVVLASV</sequence>
<organism evidence="2">
    <name type="scientific">Micrurus carvalhoi</name>
    <dbReference type="NCBI Taxonomy" id="3147026"/>
    <lineage>
        <taxon>Eukaryota</taxon>
        <taxon>Metazoa</taxon>
        <taxon>Chordata</taxon>
        <taxon>Craniata</taxon>
        <taxon>Vertebrata</taxon>
        <taxon>Euteleostomi</taxon>
        <taxon>Lepidosauria</taxon>
        <taxon>Squamata</taxon>
        <taxon>Bifurcata</taxon>
        <taxon>Unidentata</taxon>
        <taxon>Episquamata</taxon>
        <taxon>Toxicofera</taxon>
        <taxon>Serpentes</taxon>
        <taxon>Colubroidea</taxon>
        <taxon>Elapidae</taxon>
        <taxon>Elapinae</taxon>
        <taxon>Micrurus</taxon>
    </lineage>
</organism>
<evidence type="ECO:0000256" key="1">
    <source>
        <dbReference type="SAM" id="MobiDB-lite"/>
    </source>
</evidence>
<proteinExistence type="predicted"/>
<name>A0A2H6N5W0_9SAUR</name>
<reference evidence="2" key="2">
    <citation type="submission" date="2017-12" db="EMBL/GenBank/DDBJ databases">
        <title>Coralsnake Venomics: Analyses of Venom Gland Transcriptomes and Proteomes of Six Brazilian Taxa.</title>
        <authorList>
            <person name="Aird S.D."/>
            <person name="Jorge da Silva N."/>
            <person name="Qiu L."/>
            <person name="Villar-Briones A."/>
            <person name="Aparecida-Saddi V."/>
            <person name="Campos-Telles M.P."/>
            <person name="Grau M."/>
            <person name="Mikheyev A.S."/>
        </authorList>
    </citation>
    <scope>NUCLEOTIDE SEQUENCE</scope>
    <source>
        <tissue evidence="2">Venom_gland</tissue>
    </source>
</reference>
<accession>A0A2H6N5W0</accession>
<dbReference type="AlphaFoldDB" id="A0A2H6N5W0"/>
<protein>
    <submittedName>
        <fullName evidence="2">Uncharacterized protein</fullName>
    </submittedName>
</protein>
<feature type="compositionally biased region" description="Basic and acidic residues" evidence="1">
    <location>
        <begin position="39"/>
        <end position="50"/>
    </location>
</feature>